<dbReference type="InterPro" id="IPR001080">
    <property type="entry name" value="3Fe4S_ferredoxin"/>
</dbReference>
<dbReference type="GO" id="GO:0009055">
    <property type="term" value="F:electron transfer activity"/>
    <property type="evidence" value="ECO:0007669"/>
    <property type="project" value="UniProtKB-UniRule"/>
</dbReference>
<evidence type="ECO:0000256" key="1">
    <source>
        <dbReference type="ARBA" id="ARBA00001966"/>
    </source>
</evidence>
<keyword evidence="5 7" id="KW-0408">Iron</keyword>
<evidence type="ECO:0000259" key="8">
    <source>
        <dbReference type="PROSITE" id="PS51379"/>
    </source>
</evidence>
<accession>A0A0F7IIK1</accession>
<dbReference type="PRINTS" id="PR00352">
    <property type="entry name" value="3FE4SFRDOXIN"/>
</dbReference>
<evidence type="ECO:0000256" key="6">
    <source>
        <dbReference type="ARBA" id="ARBA00023014"/>
    </source>
</evidence>
<evidence type="ECO:0000256" key="3">
    <source>
        <dbReference type="ARBA" id="ARBA00022723"/>
    </source>
</evidence>
<dbReference type="STRING" id="113653.GAH_00845"/>
<dbReference type="RefSeq" id="WP_048094869.1">
    <property type="nucleotide sequence ID" value="NZ_CP011267.1"/>
</dbReference>
<dbReference type="InterPro" id="IPR051269">
    <property type="entry name" value="Fe-S_cluster_ET"/>
</dbReference>
<keyword evidence="4 7" id="KW-0249">Electron transport</keyword>
<evidence type="ECO:0000256" key="7">
    <source>
        <dbReference type="RuleBase" id="RU368020"/>
    </source>
</evidence>
<gene>
    <name evidence="9" type="ORF">GAH_00845</name>
</gene>
<sequence length="61" mass="6187">MKAVVDEDVCTGCGTCADICPEVFELGDDGIAHVVGDCGEFADCCTEAADSCPVGAITIED</sequence>
<dbReference type="GO" id="GO:0051536">
    <property type="term" value="F:iron-sulfur cluster binding"/>
    <property type="evidence" value="ECO:0007669"/>
    <property type="project" value="UniProtKB-KW"/>
</dbReference>
<comment type="cofactor">
    <cofactor evidence="1">
        <name>[4Fe-4S] cluster</name>
        <dbReference type="ChEBI" id="CHEBI:49883"/>
    </cofactor>
</comment>
<dbReference type="Pfam" id="PF13370">
    <property type="entry name" value="Fer4_13"/>
    <property type="match status" value="1"/>
</dbReference>
<keyword evidence="10" id="KW-1185">Reference proteome</keyword>
<dbReference type="PROSITE" id="PS00198">
    <property type="entry name" value="4FE4S_FER_1"/>
    <property type="match status" value="1"/>
</dbReference>
<organism evidence="9 10">
    <name type="scientific">Geoglobus ahangari</name>
    <dbReference type="NCBI Taxonomy" id="113653"/>
    <lineage>
        <taxon>Archaea</taxon>
        <taxon>Methanobacteriati</taxon>
        <taxon>Methanobacteriota</taxon>
        <taxon>Archaeoglobi</taxon>
        <taxon>Archaeoglobales</taxon>
        <taxon>Archaeoglobaceae</taxon>
        <taxon>Geoglobus</taxon>
    </lineage>
</organism>
<protein>
    <recommendedName>
        <fullName evidence="7">Ferredoxin</fullName>
    </recommendedName>
</protein>
<evidence type="ECO:0000313" key="9">
    <source>
        <dbReference type="EMBL" id="AKG91825.1"/>
    </source>
</evidence>
<evidence type="ECO:0000313" key="10">
    <source>
        <dbReference type="Proteomes" id="UP000034723"/>
    </source>
</evidence>
<evidence type="ECO:0000256" key="2">
    <source>
        <dbReference type="ARBA" id="ARBA00022448"/>
    </source>
</evidence>
<dbReference type="KEGG" id="gah:GAH_00845"/>
<dbReference type="PANTHER" id="PTHR36923">
    <property type="entry name" value="FERREDOXIN"/>
    <property type="match status" value="1"/>
</dbReference>
<keyword evidence="6 7" id="KW-0411">Iron-sulfur</keyword>
<dbReference type="Gene3D" id="3.30.70.20">
    <property type="match status" value="1"/>
</dbReference>
<name>A0A0F7IIK1_9EURY</name>
<dbReference type="InParanoid" id="A0A0F7IIK1"/>
<dbReference type="HOGENOM" id="CLU_139698_6_4_2"/>
<keyword evidence="3 7" id="KW-0479">Metal-binding</keyword>
<dbReference type="PANTHER" id="PTHR36923:SF3">
    <property type="entry name" value="FERREDOXIN"/>
    <property type="match status" value="1"/>
</dbReference>
<dbReference type="OrthoDB" id="5583at2157"/>
<dbReference type="Proteomes" id="UP000034723">
    <property type="component" value="Chromosome"/>
</dbReference>
<dbReference type="GO" id="GO:0005506">
    <property type="term" value="F:iron ion binding"/>
    <property type="evidence" value="ECO:0007669"/>
    <property type="project" value="UniProtKB-UniRule"/>
</dbReference>
<dbReference type="SUPFAM" id="SSF54862">
    <property type="entry name" value="4Fe-4S ferredoxins"/>
    <property type="match status" value="1"/>
</dbReference>
<reference evidence="9 10" key="1">
    <citation type="submission" date="2015-04" db="EMBL/GenBank/DDBJ databases">
        <title>The complete genome sequence of the hyperthermophilic, obligate iron-reducing archaeon Geoglobus ahangari strain 234T.</title>
        <authorList>
            <person name="Manzella M.P."/>
            <person name="Holmes D.E."/>
            <person name="Rocheleau J.M."/>
            <person name="Chung A."/>
            <person name="Reguera G."/>
            <person name="Kashefi K."/>
        </authorList>
    </citation>
    <scope>NUCLEOTIDE SEQUENCE [LARGE SCALE GENOMIC DNA]</scope>
    <source>
        <strain evidence="9 10">234</strain>
    </source>
</reference>
<proteinExistence type="predicted"/>
<evidence type="ECO:0000256" key="4">
    <source>
        <dbReference type="ARBA" id="ARBA00022982"/>
    </source>
</evidence>
<dbReference type="InterPro" id="IPR017900">
    <property type="entry name" value="4Fe4S_Fe_S_CS"/>
</dbReference>
<dbReference type="InterPro" id="IPR017896">
    <property type="entry name" value="4Fe4S_Fe-S-bd"/>
</dbReference>
<keyword evidence="2 7" id="KW-0813">Transport</keyword>
<feature type="domain" description="4Fe-4S ferredoxin-type" evidence="8">
    <location>
        <begin position="1"/>
        <end position="29"/>
    </location>
</feature>
<dbReference type="PROSITE" id="PS51379">
    <property type="entry name" value="4FE4S_FER_2"/>
    <property type="match status" value="1"/>
</dbReference>
<comment type="function">
    <text evidence="7">Ferredoxins are iron-sulfur proteins that transfer electrons in a wide variety of metabolic reactions.</text>
</comment>
<evidence type="ECO:0000256" key="5">
    <source>
        <dbReference type="ARBA" id="ARBA00023004"/>
    </source>
</evidence>
<dbReference type="GeneID" id="24803425"/>
<dbReference type="AlphaFoldDB" id="A0A0F7IIK1"/>
<dbReference type="GO" id="GO:0016491">
    <property type="term" value="F:oxidoreductase activity"/>
    <property type="evidence" value="ECO:0007669"/>
    <property type="project" value="UniProtKB-ARBA"/>
</dbReference>
<dbReference type="EMBL" id="CP011267">
    <property type="protein sequence ID" value="AKG91825.1"/>
    <property type="molecule type" value="Genomic_DNA"/>
</dbReference>